<dbReference type="InterPro" id="IPR001509">
    <property type="entry name" value="Epimerase_deHydtase"/>
</dbReference>
<feature type="domain" description="NAD-dependent epimerase/dehydratase" evidence="3">
    <location>
        <begin position="178"/>
        <end position="281"/>
    </location>
</feature>
<evidence type="ECO:0000313" key="4">
    <source>
        <dbReference type="EMBL" id="CDZ76228.1"/>
    </source>
</evidence>
<accession>A0A078KWW3</accession>
<dbReference type="Proteomes" id="UP000044071">
    <property type="component" value="Unassembled WGS sequence"/>
</dbReference>
<protein>
    <submittedName>
        <fullName evidence="4">UDP-glucose 4-epimerase</fullName>
    </submittedName>
</protein>
<evidence type="ECO:0000259" key="3">
    <source>
        <dbReference type="Pfam" id="PF01370"/>
    </source>
</evidence>
<dbReference type="SUPFAM" id="SSF51735">
    <property type="entry name" value="NAD(P)-binding Rossmann-fold domains"/>
    <property type="match status" value="1"/>
</dbReference>
<dbReference type="STRING" id="1034943.BN59_00495"/>
<evidence type="ECO:0000256" key="2">
    <source>
        <dbReference type="ARBA" id="ARBA00007637"/>
    </source>
</evidence>
<keyword evidence="5" id="KW-1185">Reference proteome</keyword>
<sequence>MNILITGGAGFIGTWLTELLHTKGHTITIFDNLSAQIHGEIPALMLQKFDKPGVFFKRGDIRNKDLLNDLLEQCDAVIHLAAETGTGQSMYMIDHYYSVNVQGTAGLLELIGTRHRHISKVILASSRSVYGEGAYRLGDTILIPNSRSATQLKAGQWEPTSKEGRSLSLIGTPEFVTPKPASIYAATKLANEQLGRIFSDAYGVDVFALRFQNVYGEYQSLNNPYTGILSIFSNQMRKNLPINIFEDGLESRDFVHVSDVVNGIALALLSEHKGFHEINIGSGIATPVYDVAEQLREIIGSQSELRVTGDYRVGDIRHCFADLNLARELIGFTPNVSLEQGLRQFVAWVLTQDIAQDKSNIAQSKLASLGLS</sequence>
<feature type="domain" description="NAD-dependent epimerase/dehydratase" evidence="3">
    <location>
        <begin position="3"/>
        <end position="135"/>
    </location>
</feature>
<dbReference type="Pfam" id="PF01370">
    <property type="entry name" value="Epimerase"/>
    <property type="match status" value="2"/>
</dbReference>
<dbReference type="OrthoDB" id="9803010at2"/>
<dbReference type="RefSeq" id="WP_043872809.1">
    <property type="nucleotide sequence ID" value="NZ_CCVW01000001.1"/>
</dbReference>
<proteinExistence type="inferred from homology"/>
<comment type="pathway">
    <text evidence="1">Bacterial outer membrane biogenesis; LPS O-antigen biosynthesis.</text>
</comment>
<dbReference type="eggNOG" id="COG0451">
    <property type="taxonomic scope" value="Bacteria"/>
</dbReference>
<dbReference type="AlphaFoldDB" id="A0A078KWW3"/>
<reference evidence="4 5" key="1">
    <citation type="submission" date="2014-06" db="EMBL/GenBank/DDBJ databases">
        <authorList>
            <person name="Urmite Genomes Urmite Genomes"/>
        </authorList>
    </citation>
    <scope>NUCLEOTIDE SEQUENCE [LARGE SCALE GENOMIC DNA]</scope>
</reference>
<dbReference type="PANTHER" id="PTHR43000">
    <property type="entry name" value="DTDP-D-GLUCOSE 4,6-DEHYDRATASE-RELATED"/>
    <property type="match status" value="1"/>
</dbReference>
<evidence type="ECO:0000313" key="5">
    <source>
        <dbReference type="Proteomes" id="UP000044071"/>
    </source>
</evidence>
<dbReference type="Gene3D" id="3.40.50.720">
    <property type="entry name" value="NAD(P)-binding Rossmann-like Domain"/>
    <property type="match status" value="1"/>
</dbReference>
<name>A0A078KWW3_9GAMM</name>
<evidence type="ECO:0000256" key="1">
    <source>
        <dbReference type="ARBA" id="ARBA00005125"/>
    </source>
</evidence>
<dbReference type="PRINTS" id="PR01713">
    <property type="entry name" value="NUCEPIMERASE"/>
</dbReference>
<dbReference type="EMBL" id="CCSB01000001">
    <property type="protein sequence ID" value="CDZ76228.1"/>
    <property type="molecule type" value="Genomic_DNA"/>
</dbReference>
<comment type="similarity">
    <text evidence="2">Belongs to the NAD(P)-dependent epimerase/dehydratase family.</text>
</comment>
<dbReference type="InterPro" id="IPR036291">
    <property type="entry name" value="NAD(P)-bd_dom_sf"/>
</dbReference>
<gene>
    <name evidence="4" type="primary">galE_1</name>
    <name evidence="4" type="ORF">BN59_00495</name>
</gene>
<organism evidence="4 5">
    <name type="scientific">Legionella massiliensis</name>
    <dbReference type="NCBI Taxonomy" id="1034943"/>
    <lineage>
        <taxon>Bacteria</taxon>
        <taxon>Pseudomonadati</taxon>
        <taxon>Pseudomonadota</taxon>
        <taxon>Gammaproteobacteria</taxon>
        <taxon>Legionellales</taxon>
        <taxon>Legionellaceae</taxon>
        <taxon>Legionella</taxon>
    </lineage>
</organism>